<feature type="domain" description="Aminoacyl-tRNA synthetase class Ia" evidence="12">
    <location>
        <begin position="17"/>
        <end position="570"/>
    </location>
</feature>
<evidence type="ECO:0000256" key="9">
    <source>
        <dbReference type="ARBA" id="ARBA00055630"/>
    </source>
</evidence>
<dbReference type="PROSITE" id="PS00178">
    <property type="entry name" value="AA_TRNA_LIGASE_I"/>
    <property type="match status" value="1"/>
</dbReference>
<dbReference type="Pfam" id="PF08264">
    <property type="entry name" value="Anticodon_1"/>
    <property type="match status" value="1"/>
</dbReference>
<evidence type="ECO:0000256" key="3">
    <source>
        <dbReference type="ARBA" id="ARBA00022598"/>
    </source>
</evidence>
<dbReference type="Gene3D" id="1.10.730.10">
    <property type="entry name" value="Isoleucyl-tRNA Synthetase, Domain 1"/>
    <property type="match status" value="1"/>
</dbReference>
<comment type="catalytic activity">
    <reaction evidence="8 11">
        <text>tRNA(Val) + L-valine + ATP = L-valyl-tRNA(Val) + AMP + diphosphate</text>
        <dbReference type="Rhea" id="RHEA:10704"/>
        <dbReference type="Rhea" id="RHEA-COMP:9672"/>
        <dbReference type="Rhea" id="RHEA-COMP:9708"/>
        <dbReference type="ChEBI" id="CHEBI:30616"/>
        <dbReference type="ChEBI" id="CHEBI:33019"/>
        <dbReference type="ChEBI" id="CHEBI:57762"/>
        <dbReference type="ChEBI" id="CHEBI:78442"/>
        <dbReference type="ChEBI" id="CHEBI:78537"/>
        <dbReference type="ChEBI" id="CHEBI:456215"/>
        <dbReference type="EC" id="6.1.1.9"/>
    </reaction>
</comment>
<dbReference type="NCBIfam" id="NF009687">
    <property type="entry name" value="PRK13208.1"/>
    <property type="match status" value="1"/>
</dbReference>
<dbReference type="GO" id="GO:0006438">
    <property type="term" value="P:valyl-tRNA aminoacylation"/>
    <property type="evidence" value="ECO:0007669"/>
    <property type="project" value="UniProtKB-UniRule"/>
</dbReference>
<dbReference type="InterPro" id="IPR009008">
    <property type="entry name" value="Val/Leu/Ile-tRNA-synth_edit"/>
</dbReference>
<feature type="short sequence motif" description="'HIGH' region" evidence="11">
    <location>
        <begin position="47"/>
        <end position="57"/>
    </location>
</feature>
<dbReference type="HAMAP" id="MF_02005">
    <property type="entry name" value="Val_tRNA_synth_type2"/>
    <property type="match status" value="1"/>
</dbReference>
<dbReference type="NCBIfam" id="TIGR00422">
    <property type="entry name" value="valS"/>
    <property type="match status" value="1"/>
</dbReference>
<accession>A0AAE3ICU9</accession>
<comment type="domain">
    <text evidence="11">ValRS has two distinct active sites: one for aminoacylation and one for editing. The misactivated threonine is translocated from the active site to the editing site.</text>
</comment>
<keyword evidence="7 11" id="KW-0030">Aminoacyl-tRNA synthetase</keyword>
<evidence type="ECO:0000313" key="14">
    <source>
        <dbReference type="EMBL" id="MCU4718734.1"/>
    </source>
</evidence>
<evidence type="ECO:0000256" key="6">
    <source>
        <dbReference type="ARBA" id="ARBA00022917"/>
    </source>
</evidence>
<evidence type="ECO:0000256" key="2">
    <source>
        <dbReference type="ARBA" id="ARBA00022490"/>
    </source>
</evidence>
<dbReference type="Pfam" id="PF00133">
    <property type="entry name" value="tRNA-synt_1"/>
    <property type="match status" value="1"/>
</dbReference>
<dbReference type="AlphaFoldDB" id="A0AAE3ICU9"/>
<keyword evidence="6 11" id="KW-0648">Protein biosynthesis</keyword>
<evidence type="ECO:0000256" key="8">
    <source>
        <dbReference type="ARBA" id="ARBA00047552"/>
    </source>
</evidence>
<dbReference type="InterPro" id="IPR013155">
    <property type="entry name" value="M/V/L/I-tRNA-synth_anticd-bd"/>
</dbReference>
<dbReference type="EMBL" id="JAOPKC010000014">
    <property type="protein sequence ID" value="MCU4718734.1"/>
    <property type="molecule type" value="Genomic_DNA"/>
</dbReference>
<dbReference type="InterPro" id="IPR009080">
    <property type="entry name" value="tRNAsynth_Ia_anticodon-bd"/>
</dbReference>
<evidence type="ECO:0000256" key="10">
    <source>
        <dbReference type="ARBA" id="ARBA00061452"/>
    </source>
</evidence>
<keyword evidence="2 11" id="KW-0963">Cytoplasm</keyword>
<feature type="short sequence motif" description="'KMSKS' region" evidence="11">
    <location>
        <begin position="531"/>
        <end position="535"/>
    </location>
</feature>
<name>A0AAE3ICU9_9EURY</name>
<dbReference type="InterPro" id="IPR033705">
    <property type="entry name" value="Anticodon_Ia_Val"/>
</dbReference>
<dbReference type="Gene3D" id="3.40.50.620">
    <property type="entry name" value="HUPs"/>
    <property type="match status" value="2"/>
</dbReference>
<dbReference type="PANTHER" id="PTHR11946">
    <property type="entry name" value="VALYL-TRNA SYNTHETASES"/>
    <property type="match status" value="1"/>
</dbReference>
<reference evidence="15" key="1">
    <citation type="submission" date="2023-02" db="EMBL/GenBank/DDBJ databases">
        <title>Enrichment on poylsaccharides allowed isolation of novel metabolic and taxonomic groups of Haloarchaea.</title>
        <authorList>
            <person name="Sorokin D.Y."/>
            <person name="Elcheninov A.G."/>
            <person name="Khizhniak T.V."/>
            <person name="Kolganova T.V."/>
            <person name="Kublanov I.V."/>
        </authorList>
    </citation>
    <scope>NUCLEOTIDE SEQUENCE</scope>
    <source>
        <strain evidence="14 16">HArc-curdl5-1</strain>
        <strain evidence="15">HArc-curdl7</strain>
    </source>
</reference>
<dbReference type="GO" id="GO:0005524">
    <property type="term" value="F:ATP binding"/>
    <property type="evidence" value="ECO:0007669"/>
    <property type="project" value="UniProtKB-UniRule"/>
</dbReference>
<feature type="domain" description="Methionyl/Valyl/Leucyl/Isoleucyl-tRNA synthetase anticodon-binding" evidence="13">
    <location>
        <begin position="612"/>
        <end position="762"/>
    </location>
</feature>
<comment type="similarity">
    <text evidence="10 11">Belongs to the class-I aminoacyl-tRNA synthetase family. ValS type 2 subfamily.</text>
</comment>
<keyword evidence="3 11" id="KW-0436">Ligase</keyword>
<comment type="subcellular location">
    <subcellularLocation>
        <location evidence="1 11">Cytoplasm</location>
    </subcellularLocation>
</comment>
<keyword evidence="4 11" id="KW-0547">Nucleotide-binding</keyword>
<evidence type="ECO:0000256" key="5">
    <source>
        <dbReference type="ARBA" id="ARBA00022840"/>
    </source>
</evidence>
<evidence type="ECO:0000256" key="1">
    <source>
        <dbReference type="ARBA" id="ARBA00004496"/>
    </source>
</evidence>
<evidence type="ECO:0000256" key="4">
    <source>
        <dbReference type="ARBA" id="ARBA00022741"/>
    </source>
</evidence>
<dbReference type="InterPro" id="IPR002300">
    <property type="entry name" value="aa-tRNA-synth_Ia"/>
</dbReference>
<evidence type="ECO:0000313" key="16">
    <source>
        <dbReference type="Proteomes" id="UP001208186"/>
    </source>
</evidence>
<dbReference type="InterPro" id="IPR014729">
    <property type="entry name" value="Rossmann-like_a/b/a_fold"/>
</dbReference>
<dbReference type="SUPFAM" id="SSF50677">
    <property type="entry name" value="ValRS/IleRS/LeuRS editing domain"/>
    <property type="match status" value="1"/>
</dbReference>
<dbReference type="SUPFAM" id="SSF47323">
    <property type="entry name" value="Anticodon-binding domain of a subclass of class I aminoacyl-tRNA synthetases"/>
    <property type="match status" value="1"/>
</dbReference>
<dbReference type="FunFam" id="3.40.50.620:FF:000192">
    <property type="entry name" value="Valine--tRNA ligase"/>
    <property type="match status" value="1"/>
</dbReference>
<dbReference type="Proteomes" id="UP001209746">
    <property type="component" value="Unassembled WGS sequence"/>
</dbReference>
<evidence type="ECO:0000259" key="12">
    <source>
        <dbReference type="Pfam" id="PF00133"/>
    </source>
</evidence>
<dbReference type="RefSeq" id="WP_315909488.1">
    <property type="nucleotide sequence ID" value="NZ_JAOPKC010000014.1"/>
</dbReference>
<keyword evidence="16" id="KW-1185">Reference proteome</keyword>
<keyword evidence="5 11" id="KW-0067">ATP-binding</keyword>
<feature type="binding site" evidence="11">
    <location>
        <position position="534"/>
    </location>
    <ligand>
        <name>ATP</name>
        <dbReference type="ChEBI" id="CHEBI:30616"/>
    </ligand>
</feature>
<evidence type="ECO:0000313" key="17">
    <source>
        <dbReference type="Proteomes" id="UP001209746"/>
    </source>
</evidence>
<comment type="caution">
    <text evidence="15">The sequence shown here is derived from an EMBL/GenBank/DDBJ whole genome shotgun (WGS) entry which is preliminary data.</text>
</comment>
<evidence type="ECO:0000256" key="7">
    <source>
        <dbReference type="ARBA" id="ARBA00023146"/>
    </source>
</evidence>
<dbReference type="PANTHER" id="PTHR11946:SF93">
    <property type="entry name" value="VALINE--TRNA LIGASE, CHLOROPLASTIC_MITOCHONDRIAL 2"/>
    <property type="match status" value="1"/>
</dbReference>
<dbReference type="GO" id="GO:0005829">
    <property type="term" value="C:cytosol"/>
    <property type="evidence" value="ECO:0007669"/>
    <property type="project" value="TreeGrafter"/>
</dbReference>
<dbReference type="CDD" id="cd00817">
    <property type="entry name" value="ValRS_core"/>
    <property type="match status" value="1"/>
</dbReference>
<dbReference type="Proteomes" id="UP001208186">
    <property type="component" value="Unassembled WGS sequence"/>
</dbReference>
<protein>
    <recommendedName>
        <fullName evidence="11">Valine--tRNA ligase</fullName>
        <ecNumber evidence="11">6.1.1.9</ecNumber>
    </recommendedName>
    <alternativeName>
        <fullName evidence="11">Valyl-tRNA synthetase</fullName>
        <shortName evidence="11">ValRS</shortName>
    </alternativeName>
</protein>
<dbReference type="InterPro" id="IPR022874">
    <property type="entry name" value="Valine-tRNA_ligase_type_2"/>
</dbReference>
<dbReference type="GO" id="GO:0004832">
    <property type="term" value="F:valine-tRNA ligase activity"/>
    <property type="evidence" value="ECO:0007669"/>
    <property type="project" value="UniProtKB-UniRule"/>
</dbReference>
<dbReference type="CDD" id="cd07962">
    <property type="entry name" value="Anticodon_Ia_Val"/>
    <property type="match status" value="1"/>
</dbReference>
<evidence type="ECO:0000259" key="13">
    <source>
        <dbReference type="Pfam" id="PF08264"/>
    </source>
</evidence>
<dbReference type="GO" id="GO:0002161">
    <property type="term" value="F:aminoacyl-tRNA deacylase activity"/>
    <property type="evidence" value="ECO:0007669"/>
    <property type="project" value="InterPro"/>
</dbReference>
<dbReference type="InterPro" id="IPR001412">
    <property type="entry name" value="aa-tRNA-synth_I_CS"/>
</dbReference>
<comment type="function">
    <text evidence="9 11">Catalyzes the attachment of valine to tRNA(Val). As ValRS can inadvertently accommodate and process structurally similar amino acids such as threonine, to avoid such errors, it has a 'posttransfer' editing activity that hydrolyzes mischarged Thr-tRNA(Val) in a tRNA-dependent manner.</text>
</comment>
<dbReference type="InterPro" id="IPR002303">
    <property type="entry name" value="Valyl-tRNA_ligase"/>
</dbReference>
<evidence type="ECO:0000256" key="11">
    <source>
        <dbReference type="HAMAP-Rule" id="MF_02005"/>
    </source>
</evidence>
<dbReference type="EC" id="6.1.1.9" evidence="11"/>
<proteinExistence type="inferred from homology"/>
<dbReference type="SUPFAM" id="SSF52374">
    <property type="entry name" value="Nucleotidylyl transferase"/>
    <property type="match status" value="1"/>
</dbReference>
<organism evidence="15 17">
    <name type="scientific">Halapricum hydrolyticum</name>
    <dbReference type="NCBI Taxonomy" id="2979991"/>
    <lineage>
        <taxon>Archaea</taxon>
        <taxon>Methanobacteriati</taxon>
        <taxon>Methanobacteriota</taxon>
        <taxon>Stenosarchaea group</taxon>
        <taxon>Halobacteria</taxon>
        <taxon>Halobacteriales</taxon>
        <taxon>Haloarculaceae</taxon>
        <taxon>Halapricum</taxon>
    </lineage>
</organism>
<gene>
    <name evidence="11" type="primary">valS</name>
    <name evidence="15" type="ORF">OB914_12165</name>
    <name evidence="14" type="ORF">OB916_11745</name>
</gene>
<evidence type="ECO:0000313" key="15">
    <source>
        <dbReference type="EMBL" id="MCU4727721.1"/>
    </source>
</evidence>
<dbReference type="PRINTS" id="PR00986">
    <property type="entry name" value="TRNASYNTHVAL"/>
</dbReference>
<dbReference type="EMBL" id="JAOPKD010000013">
    <property type="protein sequence ID" value="MCU4727721.1"/>
    <property type="molecule type" value="Genomic_DNA"/>
</dbReference>
<sequence length="889" mass="101199">MSDLPDTYDPDDREQYWRQQWQEMDLYSYDAEAADPDTDYVIDTPPPYPTGNLHIGNALGWCYMDFAARYHRLQGEEVLFPQGWDCHGLPTEVKVEENEGIHRTDVPREEFRQMCIDHTHEQIDAMKDTMHMLGFSQDWEQEFRTMDPEYWGTTQESFVEMADDDLVYRDEHPVNWCPRCETAIADAEVETEEGVEGTLHYITFPSADEEGEDVEIATTRPELLSSCVAMAVHPDDDRYVDRIGDTFEVPLFGQEVEIIADEEADPEFGTGAVMICTFGDKQDVTWWAEHDLDLRMSFTEDGQLNEKAGEYEGLSIDEAKTVIAEDLDEEGYLNDTEPTTQNVGQCWRCDTPIEILSKEQWFVEVDQDEILDRARGVEWIPDHMYDRLEEWTEGMEWDWVISRQRVFATPIPAWFCANDECDHIHVAGPEELPVKPTEEDPEIKECPECGGTEWEGETDVMDTWMDSSITPLFVRGWPDEPFHPTTLRPQGHDIIRTWAFYTLLRTGALVDEIPWEEILINGMVFGDDGNKMSKSRGNFVQPEEVVEEHSADAFRQAMALAGKRGEDVQFQWKEVTSASRFNTKVWNITKFAAGHLDEDREPLDNPAYRDIDRWILSRAAETAEIVAEHMDDYRFDAALREIREFVWHDLADDYLELIKGRLYEGRPGERDAARQGLFIALTASLKMLAPFAPFIAEEAYDALPSTDGSVHATEWPDIDLHPEEVEDMAAVEQAGEIIVDVASTIRGWKSDQGMALNAELEKVEVYPDDGPEERAIDTYDLSEAVNAPVLMREGVPNVELVPVEVDPDHSVIGPEFRDQAGQVVSALESMDPKAVKDQLDRHAEVEVDLGDELAVIPGEAVDIVEEHRAASGEEVVVLESGTATILIYE</sequence>